<evidence type="ECO:0000256" key="1">
    <source>
        <dbReference type="ARBA" id="ARBA00004651"/>
    </source>
</evidence>
<comment type="subcellular location">
    <subcellularLocation>
        <location evidence="1">Cell membrane</location>
        <topology evidence="1">Multi-pass membrane protein</topology>
    </subcellularLocation>
</comment>
<evidence type="ECO:0000256" key="4">
    <source>
        <dbReference type="ARBA" id="ARBA00022679"/>
    </source>
</evidence>
<evidence type="ECO:0000256" key="2">
    <source>
        <dbReference type="ARBA" id="ARBA00022475"/>
    </source>
</evidence>
<dbReference type="InterPro" id="IPR050297">
    <property type="entry name" value="LipidA_mod_glycosyltrf_83"/>
</dbReference>
<dbReference type="GO" id="GO:0009103">
    <property type="term" value="P:lipopolysaccharide biosynthetic process"/>
    <property type="evidence" value="ECO:0007669"/>
    <property type="project" value="UniProtKB-ARBA"/>
</dbReference>
<dbReference type="AlphaFoldDB" id="A0A2M6YS24"/>
<comment type="caution">
    <text evidence="10">The sequence shown here is derived from an EMBL/GenBank/DDBJ whole genome shotgun (WGS) entry which is preliminary data.</text>
</comment>
<feature type="transmembrane region" description="Helical" evidence="8">
    <location>
        <begin position="70"/>
        <end position="87"/>
    </location>
</feature>
<keyword evidence="2" id="KW-1003">Cell membrane</keyword>
<feature type="transmembrane region" description="Helical" evidence="8">
    <location>
        <begin position="316"/>
        <end position="333"/>
    </location>
</feature>
<feature type="transmembrane region" description="Helical" evidence="8">
    <location>
        <begin position="175"/>
        <end position="200"/>
    </location>
</feature>
<evidence type="ECO:0000313" key="10">
    <source>
        <dbReference type="EMBL" id="PIU36330.1"/>
    </source>
</evidence>
<evidence type="ECO:0000256" key="3">
    <source>
        <dbReference type="ARBA" id="ARBA00022676"/>
    </source>
</evidence>
<evidence type="ECO:0000256" key="6">
    <source>
        <dbReference type="ARBA" id="ARBA00022989"/>
    </source>
</evidence>
<evidence type="ECO:0000259" key="9">
    <source>
        <dbReference type="Pfam" id="PF13231"/>
    </source>
</evidence>
<dbReference type="Pfam" id="PF13231">
    <property type="entry name" value="PMT_2"/>
    <property type="match status" value="1"/>
</dbReference>
<reference evidence="11" key="1">
    <citation type="submission" date="2017-09" db="EMBL/GenBank/DDBJ databases">
        <title>Depth-based differentiation of microbial function through sediment-hosted aquifers and enrichment of novel symbionts in the deep terrestrial subsurface.</title>
        <authorList>
            <person name="Probst A.J."/>
            <person name="Ladd B."/>
            <person name="Jarett J.K."/>
            <person name="Geller-Mcgrath D.E."/>
            <person name="Sieber C.M.K."/>
            <person name="Emerson J.B."/>
            <person name="Anantharaman K."/>
            <person name="Thomas B.C."/>
            <person name="Malmstrom R."/>
            <person name="Stieglmeier M."/>
            <person name="Klingl A."/>
            <person name="Woyke T."/>
            <person name="Ryan C.M."/>
            <person name="Banfield J.F."/>
        </authorList>
    </citation>
    <scope>NUCLEOTIDE SEQUENCE [LARGE SCALE GENOMIC DNA]</scope>
</reference>
<evidence type="ECO:0000256" key="5">
    <source>
        <dbReference type="ARBA" id="ARBA00022692"/>
    </source>
</evidence>
<feature type="transmembrane region" description="Helical" evidence="8">
    <location>
        <begin position="94"/>
        <end position="111"/>
    </location>
</feature>
<dbReference type="Proteomes" id="UP000229502">
    <property type="component" value="Unassembled WGS sequence"/>
</dbReference>
<dbReference type="PANTHER" id="PTHR33908:SF3">
    <property type="entry name" value="UNDECAPRENYL PHOSPHATE-ALPHA-4-AMINO-4-DEOXY-L-ARABINOSE ARABINOSYL TRANSFERASE"/>
    <property type="match status" value="1"/>
</dbReference>
<keyword evidence="7 8" id="KW-0472">Membrane</keyword>
<feature type="transmembrane region" description="Helical" evidence="8">
    <location>
        <begin position="12"/>
        <end position="30"/>
    </location>
</feature>
<dbReference type="EMBL" id="PEWZ01000011">
    <property type="protein sequence ID" value="PIU36330.1"/>
    <property type="molecule type" value="Genomic_DNA"/>
</dbReference>
<evidence type="ECO:0000256" key="8">
    <source>
        <dbReference type="SAM" id="Phobius"/>
    </source>
</evidence>
<dbReference type="GO" id="GO:0016763">
    <property type="term" value="F:pentosyltransferase activity"/>
    <property type="evidence" value="ECO:0007669"/>
    <property type="project" value="TreeGrafter"/>
</dbReference>
<keyword evidence="6 8" id="KW-1133">Transmembrane helix</keyword>
<proteinExistence type="predicted"/>
<keyword evidence="4" id="KW-0808">Transferase</keyword>
<sequence length="536" mass="62476">MKKIYLSLSNHRELILLFILICVATVLRFYRIDKLDFFTYDQVRDAIYIKRIIVDHKLRLLGTQTSMPGMFLPPFYYYSVAPVLWLFKLNPIGIDIYSAFFGVLTVPLIFFVSNKIFGKPAGIFSALLVSVSPLMVELTRRAWNPNTLPFFILISFYFLYKYFTKKKFVDLLLSFAFYGYCLSLHFSAWTLLPIFFLVWLQSFLKSSKKISNLTPLAVIFFFISPILLFEARHNFFLIGQAKEYFIKGNRVGFNFVSSFESIIVSFFSLFLVLLSGVLKIGRLGPTEMPSKISDLFTSAYPISVIAQRPYSISLEWWGILPFLGIIAFSFYPLRNKNYPSSSKIAIKMVWIWIIYGVVVSRIYLGGFFFFYYLFLFPAIFLLFGFLLKMIWEIKKMKLLCVLLGIFILGFNLRHSVAFKKNWRSIDDLRAVSRIISDNISEEEFNIATIRRDGDFFERNSVDYRYFVETFGKKNVLGWEPKDYEMAKILFVVDETGGTPVMKTNIMEINLFNPEEIAESWEAGNGIKIYKLLKKKT</sequence>
<gene>
    <name evidence="10" type="ORF">COT03_00160</name>
</gene>
<accession>A0A2M6YS24</accession>
<dbReference type="GO" id="GO:0005886">
    <property type="term" value="C:plasma membrane"/>
    <property type="evidence" value="ECO:0007669"/>
    <property type="project" value="UniProtKB-SubCell"/>
</dbReference>
<evidence type="ECO:0000313" key="11">
    <source>
        <dbReference type="Proteomes" id="UP000229502"/>
    </source>
</evidence>
<organism evidence="10 11">
    <name type="scientific">Candidatus Shapirobacteria bacterium CG07_land_8_20_14_0_80_39_18</name>
    <dbReference type="NCBI Taxonomy" id="1974882"/>
    <lineage>
        <taxon>Bacteria</taxon>
        <taxon>Candidatus Shapironibacteriota</taxon>
    </lineage>
</organism>
<feature type="transmembrane region" description="Helical" evidence="8">
    <location>
        <begin position="345"/>
        <end position="364"/>
    </location>
</feature>
<feature type="transmembrane region" description="Helical" evidence="8">
    <location>
        <begin position="143"/>
        <end position="163"/>
    </location>
</feature>
<dbReference type="GO" id="GO:0010041">
    <property type="term" value="P:response to iron(III) ion"/>
    <property type="evidence" value="ECO:0007669"/>
    <property type="project" value="TreeGrafter"/>
</dbReference>
<feature type="transmembrane region" description="Helical" evidence="8">
    <location>
        <begin position="370"/>
        <end position="391"/>
    </location>
</feature>
<name>A0A2M6YS24_9BACT</name>
<feature type="transmembrane region" description="Helical" evidence="8">
    <location>
        <begin position="398"/>
        <end position="416"/>
    </location>
</feature>
<protein>
    <recommendedName>
        <fullName evidence="9">Glycosyltransferase RgtA/B/C/D-like domain-containing protein</fullName>
    </recommendedName>
</protein>
<evidence type="ECO:0000256" key="7">
    <source>
        <dbReference type="ARBA" id="ARBA00023136"/>
    </source>
</evidence>
<keyword evidence="5 8" id="KW-0812">Transmembrane</keyword>
<feature type="transmembrane region" description="Helical" evidence="8">
    <location>
        <begin position="212"/>
        <end position="229"/>
    </location>
</feature>
<dbReference type="InterPro" id="IPR038731">
    <property type="entry name" value="RgtA/B/C-like"/>
</dbReference>
<feature type="transmembrane region" description="Helical" evidence="8">
    <location>
        <begin position="262"/>
        <end position="280"/>
    </location>
</feature>
<dbReference type="PANTHER" id="PTHR33908">
    <property type="entry name" value="MANNOSYLTRANSFERASE YKCB-RELATED"/>
    <property type="match status" value="1"/>
</dbReference>
<keyword evidence="3" id="KW-0328">Glycosyltransferase</keyword>
<feature type="domain" description="Glycosyltransferase RgtA/B/C/D-like" evidence="9">
    <location>
        <begin position="73"/>
        <end position="228"/>
    </location>
</feature>